<protein>
    <submittedName>
        <fullName evidence="1">CAZy families GH115 protein</fullName>
    </submittedName>
</protein>
<accession>A0A060BV77</accession>
<dbReference type="AlphaFoldDB" id="A0A060BV77"/>
<name>A0A060BV77_9BACT</name>
<organism evidence="1">
    <name type="scientific">uncultured Opitutus sp</name>
    <dbReference type="NCBI Taxonomy" id="296825"/>
    <lineage>
        <taxon>Bacteria</taxon>
        <taxon>Pseudomonadati</taxon>
        <taxon>Verrucomicrobiota</taxon>
        <taxon>Opitutia</taxon>
        <taxon>Opitutales</taxon>
        <taxon>Opitutaceae</taxon>
        <taxon>Opitutus</taxon>
        <taxon>environmental samples</taxon>
    </lineage>
</organism>
<dbReference type="InterPro" id="IPR013783">
    <property type="entry name" value="Ig-like_fold"/>
</dbReference>
<reference evidence="1" key="1">
    <citation type="journal article" date="2013" name="Environ. Microbiol.">
        <title>Seasonally variable intestinal metagenomes of the red palm weevil (Rhynchophorus ferrugineus).</title>
        <authorList>
            <person name="Jia S."/>
            <person name="Zhang X."/>
            <person name="Zhang G."/>
            <person name="Yin A."/>
            <person name="Zhang S."/>
            <person name="Li F."/>
            <person name="Wang L."/>
            <person name="Zhao D."/>
            <person name="Yun Q."/>
            <person name="Tala"/>
            <person name="Wang J."/>
            <person name="Sun G."/>
            <person name="Baabdullah M."/>
            <person name="Yu X."/>
            <person name="Hu S."/>
            <person name="Al-Mssallem I.S."/>
            <person name="Yu J."/>
        </authorList>
    </citation>
    <scope>NUCLEOTIDE SEQUENCE</scope>
</reference>
<dbReference type="Gene3D" id="2.60.40.10">
    <property type="entry name" value="Immunoglobulins"/>
    <property type="match status" value="1"/>
</dbReference>
<dbReference type="EMBL" id="KF121047">
    <property type="protein sequence ID" value="AIA88328.1"/>
    <property type="molecule type" value="Genomic_DNA"/>
</dbReference>
<sequence>SAQLIPLQITRPPESIRAAPGAPVLLSVGAIGARALTYQWYHDGARLAEATSAALDLPAAGPSCEGEYRVSVCDGRATVWSTVARVALAGVEPARLANLSVRARVGSTPLITGFVFAGKTPHTIAARAVGPTLARFGVTKPVHNPRARLFLASAAIAETTTGPQ</sequence>
<dbReference type="SUPFAM" id="SSF48726">
    <property type="entry name" value="Immunoglobulin"/>
    <property type="match status" value="1"/>
</dbReference>
<feature type="non-terminal residue" evidence="1">
    <location>
        <position position="1"/>
    </location>
</feature>
<feature type="non-terminal residue" evidence="1">
    <location>
        <position position="164"/>
    </location>
</feature>
<dbReference type="InterPro" id="IPR036179">
    <property type="entry name" value="Ig-like_dom_sf"/>
</dbReference>
<evidence type="ECO:0000313" key="1">
    <source>
        <dbReference type="EMBL" id="AIA88328.1"/>
    </source>
</evidence>
<proteinExistence type="predicted"/>